<proteinExistence type="predicted"/>
<evidence type="ECO:0000313" key="2">
    <source>
        <dbReference type="Proteomes" id="UP000315400"/>
    </source>
</evidence>
<reference evidence="1 2" key="1">
    <citation type="submission" date="2019-06" db="EMBL/GenBank/DDBJ databases">
        <title>Metagenome assembled Genome of Spiribacter salinus SL48-SHIP from the microbial mat of Salt Lake 48 (Novosibirsk region, Russia).</title>
        <authorList>
            <person name="Shipova A."/>
            <person name="Rozanov A.S."/>
            <person name="Bryanskaya A.V."/>
            <person name="Peltek S.E."/>
        </authorList>
    </citation>
    <scope>NUCLEOTIDE SEQUENCE [LARGE SCALE GENOMIC DNA]</scope>
    <source>
        <strain evidence="1">SL48-SHIP-2</strain>
    </source>
</reference>
<comment type="caution">
    <text evidence="1">The sequence shown here is derived from an EMBL/GenBank/DDBJ whole genome shotgun (WGS) entry which is preliminary data.</text>
</comment>
<gene>
    <name evidence="1" type="ORF">FKY71_08290</name>
</gene>
<accession>A0A540VRW3</accession>
<evidence type="ECO:0000313" key="1">
    <source>
        <dbReference type="EMBL" id="TQE99495.1"/>
    </source>
</evidence>
<organism evidence="1 2">
    <name type="scientific">Spiribacter salinus</name>
    <dbReference type="NCBI Taxonomy" id="1335746"/>
    <lineage>
        <taxon>Bacteria</taxon>
        <taxon>Pseudomonadati</taxon>
        <taxon>Pseudomonadota</taxon>
        <taxon>Gammaproteobacteria</taxon>
        <taxon>Chromatiales</taxon>
        <taxon>Ectothiorhodospiraceae</taxon>
        <taxon>Spiribacter</taxon>
    </lineage>
</organism>
<protein>
    <submittedName>
        <fullName evidence="1">Uncharacterized protein</fullName>
    </submittedName>
</protein>
<sequence length="152" mass="16952">MKDNTVKERDLGWDRIQKELAEAKDAAVNVGVPSDAGEHEDGTSLLVIAAANEFGTSDGRIPSRPFIRGAFQQHQRDLYQYSERLWNLILQGKMTTHRALGLMGERHQGEIRNYMTALSSPPNAPATVAKKGSANPLIDEGILRRSIVWERE</sequence>
<dbReference type="EMBL" id="VIFK01000057">
    <property type="protein sequence ID" value="TQE99495.1"/>
    <property type="molecule type" value="Genomic_DNA"/>
</dbReference>
<dbReference type="AlphaFoldDB" id="A0A540VRW3"/>
<dbReference type="Proteomes" id="UP000315400">
    <property type="component" value="Unassembled WGS sequence"/>
</dbReference>
<name>A0A540VRW3_9GAMM</name>